<evidence type="ECO:0000313" key="2">
    <source>
        <dbReference type="EMBL" id="KAF5340206.1"/>
    </source>
</evidence>
<dbReference type="SUPFAM" id="SSF52540">
    <property type="entry name" value="P-loop containing nucleoside triphosphate hydrolases"/>
    <property type="match status" value="1"/>
</dbReference>
<evidence type="ECO:0000313" key="3">
    <source>
        <dbReference type="Proteomes" id="UP000541558"/>
    </source>
</evidence>
<keyword evidence="3" id="KW-1185">Reference proteome</keyword>
<evidence type="ECO:0008006" key="4">
    <source>
        <dbReference type="Google" id="ProtNLM"/>
    </source>
</evidence>
<proteinExistence type="predicted"/>
<dbReference type="CDD" id="cd00882">
    <property type="entry name" value="Ras_like_GTPase"/>
    <property type="match status" value="1"/>
</dbReference>
<dbReference type="EMBL" id="JAACJK010000004">
    <property type="protein sequence ID" value="KAF5340206.1"/>
    <property type="molecule type" value="Genomic_DNA"/>
</dbReference>
<dbReference type="Gene3D" id="3.40.50.300">
    <property type="entry name" value="P-loop containing nucleotide triphosphate hydrolases"/>
    <property type="match status" value="1"/>
</dbReference>
<feature type="region of interest" description="Disordered" evidence="1">
    <location>
        <begin position="304"/>
        <end position="341"/>
    </location>
</feature>
<accession>A0A8H5CEC1</accession>
<protein>
    <recommendedName>
        <fullName evidence="4">G domain-containing protein</fullName>
    </recommendedName>
</protein>
<gene>
    <name evidence="2" type="ORF">D9611_007891</name>
</gene>
<organism evidence="2 3">
    <name type="scientific">Ephemerocybe angulata</name>
    <dbReference type="NCBI Taxonomy" id="980116"/>
    <lineage>
        <taxon>Eukaryota</taxon>
        <taxon>Fungi</taxon>
        <taxon>Dikarya</taxon>
        <taxon>Basidiomycota</taxon>
        <taxon>Agaricomycotina</taxon>
        <taxon>Agaricomycetes</taxon>
        <taxon>Agaricomycetidae</taxon>
        <taxon>Agaricales</taxon>
        <taxon>Agaricineae</taxon>
        <taxon>Psathyrellaceae</taxon>
        <taxon>Ephemerocybe</taxon>
    </lineage>
</organism>
<reference evidence="2 3" key="1">
    <citation type="journal article" date="2020" name="ISME J.">
        <title>Uncovering the hidden diversity of litter-decomposition mechanisms in mushroom-forming fungi.</title>
        <authorList>
            <person name="Floudas D."/>
            <person name="Bentzer J."/>
            <person name="Ahren D."/>
            <person name="Johansson T."/>
            <person name="Persson P."/>
            <person name="Tunlid A."/>
        </authorList>
    </citation>
    <scope>NUCLEOTIDE SEQUENCE [LARGE SCALE GENOMIC DNA]</scope>
    <source>
        <strain evidence="2 3">CBS 175.51</strain>
    </source>
</reference>
<sequence>MGEHTIAFDAGKTTFIKAVRNAANNLPGPPPAEEAPTQGIVEYKVSLPDGQSLTFIDTPGFDGYQPGGEPAKETEEILQMLEEHLAANGSKPVSHVLVFLNANDMSATEFKPRAQRIFERLFPNAQVACITSRWDQIEDDDGPLATAEEAQSKEESLYASGKTRGSLLEYLLDGRRNRGGDVRRFRSGLPIEAYSSPKDIVHELFVGPGSDSTLEERLAAVTKERDDLAAQNALLLQGKQASATAGDAAPGPQEAVRTPRTRRQRLLDTIDKFSTQVLEMVTELGREAADVADACTANRDAIQSAAAVSANDRSGQKTREREKRRENQGERLVDKAVILTS</sequence>
<dbReference type="Proteomes" id="UP000541558">
    <property type="component" value="Unassembled WGS sequence"/>
</dbReference>
<feature type="region of interest" description="Disordered" evidence="1">
    <location>
        <begin position="241"/>
        <end position="261"/>
    </location>
</feature>
<dbReference type="OrthoDB" id="3011850at2759"/>
<evidence type="ECO:0000256" key="1">
    <source>
        <dbReference type="SAM" id="MobiDB-lite"/>
    </source>
</evidence>
<dbReference type="InterPro" id="IPR027417">
    <property type="entry name" value="P-loop_NTPase"/>
</dbReference>
<name>A0A8H5CEC1_9AGAR</name>
<dbReference type="AlphaFoldDB" id="A0A8H5CEC1"/>
<feature type="compositionally biased region" description="Basic and acidic residues" evidence="1">
    <location>
        <begin position="314"/>
        <end position="334"/>
    </location>
</feature>
<comment type="caution">
    <text evidence="2">The sequence shown here is derived from an EMBL/GenBank/DDBJ whole genome shotgun (WGS) entry which is preliminary data.</text>
</comment>